<dbReference type="Gene3D" id="1.10.1270.20">
    <property type="entry name" value="tRNA(m1g37)methyltransferase, domain 2"/>
    <property type="match status" value="1"/>
</dbReference>
<organism evidence="19 20">
    <name type="scientific">Luteolibacter luteus</name>
    <dbReference type="NCBI Taxonomy" id="2728835"/>
    <lineage>
        <taxon>Bacteria</taxon>
        <taxon>Pseudomonadati</taxon>
        <taxon>Verrucomicrobiota</taxon>
        <taxon>Verrucomicrobiia</taxon>
        <taxon>Verrucomicrobiales</taxon>
        <taxon>Verrucomicrobiaceae</taxon>
        <taxon>Luteolibacter</taxon>
    </lineage>
</organism>
<evidence type="ECO:0000256" key="10">
    <source>
        <dbReference type="ARBA" id="ARBA00022691"/>
    </source>
</evidence>
<evidence type="ECO:0000256" key="6">
    <source>
        <dbReference type="ARBA" id="ARBA00014679"/>
    </source>
</evidence>
<evidence type="ECO:0000259" key="18">
    <source>
        <dbReference type="Pfam" id="PF01746"/>
    </source>
</evidence>
<dbReference type="InterPro" id="IPR029026">
    <property type="entry name" value="tRNA_m1G_MTases_N"/>
</dbReference>
<dbReference type="PIRSF" id="PIRSF000386">
    <property type="entry name" value="tRNA_mtase"/>
    <property type="match status" value="1"/>
</dbReference>
<evidence type="ECO:0000256" key="7">
    <source>
        <dbReference type="ARBA" id="ARBA00022490"/>
    </source>
</evidence>
<name>A0A858RIA3_9BACT</name>
<dbReference type="EC" id="2.1.1.228" evidence="5 15"/>
<dbReference type="KEGG" id="luo:HHL09_10920"/>
<dbReference type="HAMAP" id="MF_00605">
    <property type="entry name" value="TrmD"/>
    <property type="match status" value="1"/>
</dbReference>
<evidence type="ECO:0000256" key="9">
    <source>
        <dbReference type="ARBA" id="ARBA00022679"/>
    </source>
</evidence>
<dbReference type="FunFam" id="3.40.1280.10:FF:000001">
    <property type="entry name" value="tRNA (guanine-N(1)-)-methyltransferase"/>
    <property type="match status" value="1"/>
</dbReference>
<feature type="binding site" evidence="15 16">
    <location>
        <begin position="130"/>
        <end position="135"/>
    </location>
    <ligand>
        <name>S-adenosyl-L-methionine</name>
        <dbReference type="ChEBI" id="CHEBI:59789"/>
    </ligand>
</feature>
<protein>
    <recommendedName>
        <fullName evidence="6 15">tRNA (guanine-N(1)-)-methyltransferase</fullName>
        <ecNumber evidence="5 15">2.1.1.228</ecNumber>
    </recommendedName>
    <alternativeName>
        <fullName evidence="12 15">M1G-methyltransferase</fullName>
    </alternativeName>
    <alternativeName>
        <fullName evidence="13 15">tRNA [GM37] methyltransferase</fullName>
    </alternativeName>
</protein>
<dbReference type="PANTHER" id="PTHR46417">
    <property type="entry name" value="TRNA (GUANINE-N(1)-)-METHYLTRANSFERASE"/>
    <property type="match status" value="1"/>
</dbReference>
<dbReference type="GO" id="GO:0002939">
    <property type="term" value="P:tRNA N1-guanine methylation"/>
    <property type="evidence" value="ECO:0007669"/>
    <property type="project" value="TreeGrafter"/>
</dbReference>
<proteinExistence type="inferred from homology"/>
<accession>A0A858RIA3</accession>
<feature type="domain" description="tRNA methyltransferase TRMD/TRM10-type" evidence="18">
    <location>
        <begin position="1"/>
        <end position="222"/>
    </location>
</feature>
<reference evidence="19 20" key="1">
    <citation type="submission" date="2020-04" db="EMBL/GenBank/DDBJ databases">
        <title>Luteolibacter sp. G-1-1-1 isolated from soil.</title>
        <authorList>
            <person name="Dahal R.H."/>
        </authorList>
    </citation>
    <scope>NUCLEOTIDE SEQUENCE [LARGE SCALE GENOMIC DNA]</scope>
    <source>
        <strain evidence="19 20">G-1-1-1</strain>
    </source>
</reference>
<comment type="catalytic activity">
    <reaction evidence="14 15 17">
        <text>guanosine(37) in tRNA + S-adenosyl-L-methionine = N(1)-methylguanosine(37) in tRNA + S-adenosyl-L-homocysteine + H(+)</text>
        <dbReference type="Rhea" id="RHEA:36899"/>
        <dbReference type="Rhea" id="RHEA-COMP:10145"/>
        <dbReference type="Rhea" id="RHEA-COMP:10147"/>
        <dbReference type="ChEBI" id="CHEBI:15378"/>
        <dbReference type="ChEBI" id="CHEBI:57856"/>
        <dbReference type="ChEBI" id="CHEBI:59789"/>
        <dbReference type="ChEBI" id="CHEBI:73542"/>
        <dbReference type="ChEBI" id="CHEBI:74269"/>
        <dbReference type="EC" id="2.1.1.228"/>
    </reaction>
</comment>
<evidence type="ECO:0000256" key="15">
    <source>
        <dbReference type="HAMAP-Rule" id="MF_00605"/>
    </source>
</evidence>
<dbReference type="GO" id="GO:0005829">
    <property type="term" value="C:cytosol"/>
    <property type="evidence" value="ECO:0007669"/>
    <property type="project" value="TreeGrafter"/>
</dbReference>
<comment type="similarity">
    <text evidence="3 15 17">Belongs to the RNA methyltransferase TrmD family.</text>
</comment>
<keyword evidence="20" id="KW-1185">Reference proteome</keyword>
<comment type="function">
    <text evidence="1 15 17">Specifically methylates guanosine-37 in various tRNAs.</text>
</comment>
<dbReference type="AlphaFoldDB" id="A0A858RIA3"/>
<evidence type="ECO:0000256" key="8">
    <source>
        <dbReference type="ARBA" id="ARBA00022603"/>
    </source>
</evidence>
<evidence type="ECO:0000256" key="13">
    <source>
        <dbReference type="ARBA" id="ARBA00033392"/>
    </source>
</evidence>
<gene>
    <name evidence="15 19" type="primary">trmD</name>
    <name evidence="19" type="ORF">HHL09_10920</name>
</gene>
<dbReference type="Proteomes" id="UP000501812">
    <property type="component" value="Chromosome"/>
</dbReference>
<evidence type="ECO:0000256" key="1">
    <source>
        <dbReference type="ARBA" id="ARBA00002634"/>
    </source>
</evidence>
<dbReference type="CDD" id="cd18080">
    <property type="entry name" value="TrmD-like"/>
    <property type="match status" value="1"/>
</dbReference>
<keyword evidence="9 15" id="KW-0808">Transferase</keyword>
<evidence type="ECO:0000256" key="14">
    <source>
        <dbReference type="ARBA" id="ARBA00047783"/>
    </source>
</evidence>
<evidence type="ECO:0000256" key="5">
    <source>
        <dbReference type="ARBA" id="ARBA00012807"/>
    </source>
</evidence>
<dbReference type="InterPro" id="IPR016009">
    <property type="entry name" value="tRNA_MeTrfase_TRMD/TRM10"/>
</dbReference>
<evidence type="ECO:0000256" key="17">
    <source>
        <dbReference type="RuleBase" id="RU003464"/>
    </source>
</evidence>
<evidence type="ECO:0000313" key="19">
    <source>
        <dbReference type="EMBL" id="QJE96274.1"/>
    </source>
</evidence>
<comment type="subunit">
    <text evidence="4 15 17">Homodimer.</text>
</comment>
<dbReference type="InterPro" id="IPR029028">
    <property type="entry name" value="Alpha/beta_knot_MTases"/>
</dbReference>
<evidence type="ECO:0000256" key="3">
    <source>
        <dbReference type="ARBA" id="ARBA00007630"/>
    </source>
</evidence>
<evidence type="ECO:0000256" key="2">
    <source>
        <dbReference type="ARBA" id="ARBA00004496"/>
    </source>
</evidence>
<evidence type="ECO:0000256" key="12">
    <source>
        <dbReference type="ARBA" id="ARBA00029736"/>
    </source>
</evidence>
<evidence type="ECO:0000256" key="4">
    <source>
        <dbReference type="ARBA" id="ARBA00011738"/>
    </source>
</evidence>
<comment type="subcellular location">
    <subcellularLocation>
        <location evidence="2 15 17">Cytoplasm</location>
    </subcellularLocation>
</comment>
<sequence length="224" mass="24799">MRIDILTLFPEIALSPLSESIIQRARAAGLVEIQAHNIRDWSTDKHRRTDDTLCGGGQGMLMMPGPIFAAIEELRGPDTKVILMTPQGKTFKQAIARELSEEKHLILLCGHYEGVDHRVIEELVDLELSIGDYVLTNGAIAAAVVTDAIVRLLPGALGDERSHQDESFSDPNLLEAPAYTRPIDFRGLKVPEVLTSGHHAKISAWKKEKALERTRQNRPDLLGE</sequence>
<dbReference type="GO" id="GO:0052906">
    <property type="term" value="F:tRNA (guanine(37)-N1)-methyltransferase activity"/>
    <property type="evidence" value="ECO:0007669"/>
    <property type="project" value="UniProtKB-UniRule"/>
</dbReference>
<dbReference type="Pfam" id="PF01746">
    <property type="entry name" value="tRNA_m1G_MT"/>
    <property type="match status" value="1"/>
</dbReference>
<dbReference type="PANTHER" id="PTHR46417:SF1">
    <property type="entry name" value="TRNA (GUANINE-N(1)-)-METHYLTRANSFERASE"/>
    <property type="match status" value="1"/>
</dbReference>
<evidence type="ECO:0000256" key="16">
    <source>
        <dbReference type="PIRSR" id="PIRSR000386-1"/>
    </source>
</evidence>
<keyword evidence="8 15" id="KW-0489">Methyltransferase</keyword>
<dbReference type="InterPro" id="IPR023148">
    <property type="entry name" value="tRNA_m1G_MeTrfase_C_sf"/>
</dbReference>
<dbReference type="NCBIfam" id="TIGR00088">
    <property type="entry name" value="trmD"/>
    <property type="match status" value="1"/>
</dbReference>
<evidence type="ECO:0000256" key="11">
    <source>
        <dbReference type="ARBA" id="ARBA00022694"/>
    </source>
</evidence>
<dbReference type="InterPro" id="IPR002649">
    <property type="entry name" value="tRNA_m1G_MeTrfase_TrmD"/>
</dbReference>
<evidence type="ECO:0000313" key="20">
    <source>
        <dbReference type="Proteomes" id="UP000501812"/>
    </source>
</evidence>
<keyword evidence="7 15" id="KW-0963">Cytoplasm</keyword>
<feature type="binding site" evidence="15 16">
    <location>
        <position position="110"/>
    </location>
    <ligand>
        <name>S-adenosyl-L-methionine</name>
        <dbReference type="ChEBI" id="CHEBI:59789"/>
    </ligand>
</feature>
<dbReference type="RefSeq" id="WP_169454675.1">
    <property type="nucleotide sequence ID" value="NZ_CP051774.1"/>
</dbReference>
<dbReference type="SUPFAM" id="SSF75217">
    <property type="entry name" value="alpha/beta knot"/>
    <property type="match status" value="1"/>
</dbReference>
<dbReference type="Gene3D" id="3.40.1280.10">
    <property type="match status" value="1"/>
</dbReference>
<dbReference type="NCBIfam" id="NF000648">
    <property type="entry name" value="PRK00026.1"/>
    <property type="match status" value="1"/>
</dbReference>
<keyword evidence="11 15" id="KW-0819">tRNA processing</keyword>
<dbReference type="EMBL" id="CP051774">
    <property type="protein sequence ID" value="QJE96274.1"/>
    <property type="molecule type" value="Genomic_DNA"/>
</dbReference>
<keyword evidence="10 15" id="KW-0949">S-adenosyl-L-methionine</keyword>